<dbReference type="Proteomes" id="UP000476064">
    <property type="component" value="Chromosome"/>
</dbReference>
<keyword evidence="2" id="KW-1185">Reference proteome</keyword>
<evidence type="ECO:0000313" key="1">
    <source>
        <dbReference type="EMBL" id="QHT64106.1"/>
    </source>
</evidence>
<gene>
    <name evidence="1" type="ORF">GXP70_24320</name>
</gene>
<dbReference type="InterPro" id="IPR011990">
    <property type="entry name" value="TPR-like_helical_dom_sf"/>
</dbReference>
<dbReference type="KEGG" id="plyc:GXP70_24320"/>
<protein>
    <submittedName>
        <fullName evidence="1">DUF2225 domain-containing protein</fullName>
    </submittedName>
</protein>
<dbReference type="RefSeq" id="WP_162360658.1">
    <property type="nucleotide sequence ID" value="NZ_CP048209.1"/>
</dbReference>
<name>A0A6C0G8N8_9BACL</name>
<dbReference type="EMBL" id="CP048209">
    <property type="protein sequence ID" value="QHT64106.1"/>
    <property type="molecule type" value="Genomic_DNA"/>
</dbReference>
<dbReference type="InterPro" id="IPR018708">
    <property type="entry name" value="DUF2225"/>
</dbReference>
<dbReference type="Gene3D" id="1.25.40.10">
    <property type="entry name" value="Tetratricopeptide repeat domain"/>
    <property type="match status" value="1"/>
</dbReference>
<accession>A0A6C0G8N8</accession>
<sequence length="232" mass="26659">MTMEPLYETTKTCLCCERSYPSSRVRPSFKKSIHRDTDFCATYKTDINPDYYVVFVCPDCGFATSENGAASMTDAQRKTYYEQIGSRWTRRDYGGSRTREEALACYKLALLCAGIIGEKERVVAGILHHIAWIYRSEGNEEQEQRFLRYALQSYIAVFETEGVSLNNAKLMYLIGELHRRVGEQRLAVRWFSRVVNDKKITDAAMIRASREQWQLIREVQTGLDEETAAGIA</sequence>
<organism evidence="1 2">
    <name type="scientific">Paenibacillus lycopersici</name>
    <dbReference type="NCBI Taxonomy" id="2704462"/>
    <lineage>
        <taxon>Bacteria</taxon>
        <taxon>Bacillati</taxon>
        <taxon>Bacillota</taxon>
        <taxon>Bacilli</taxon>
        <taxon>Bacillales</taxon>
        <taxon>Paenibacillaceae</taxon>
        <taxon>Paenibacillus</taxon>
    </lineage>
</organism>
<evidence type="ECO:0000313" key="2">
    <source>
        <dbReference type="Proteomes" id="UP000476064"/>
    </source>
</evidence>
<dbReference type="Pfam" id="PF09986">
    <property type="entry name" value="DUF2225"/>
    <property type="match status" value="1"/>
</dbReference>
<proteinExistence type="predicted"/>
<dbReference type="AlphaFoldDB" id="A0A6C0G8N8"/>
<reference evidence="1 2" key="1">
    <citation type="submission" date="2020-01" db="EMBL/GenBank/DDBJ databases">
        <title>Paenibacillus sp. nov., isolated from tomato rhizosphere.</title>
        <authorList>
            <person name="Weon H.-Y."/>
            <person name="Lee S.A."/>
        </authorList>
    </citation>
    <scope>NUCLEOTIDE SEQUENCE [LARGE SCALE GENOMIC DNA]</scope>
    <source>
        <strain evidence="1 2">12200R-189</strain>
    </source>
</reference>